<feature type="compositionally biased region" description="Basic and acidic residues" evidence="1">
    <location>
        <begin position="89"/>
        <end position="105"/>
    </location>
</feature>
<dbReference type="PANTHER" id="PTHR13270">
    <property type="entry name" value="PROTEIN C20ORF116-RELATED"/>
    <property type="match status" value="1"/>
</dbReference>
<gene>
    <name evidence="2" type="ORF">CAOG_001699</name>
</gene>
<feature type="compositionally biased region" description="Acidic residues" evidence="1">
    <location>
        <begin position="900"/>
        <end position="920"/>
    </location>
</feature>
<feature type="compositionally biased region" description="Low complexity" evidence="1">
    <location>
        <begin position="668"/>
        <end position="679"/>
    </location>
</feature>
<dbReference type="AlphaFoldDB" id="A0A0D2WJS5"/>
<name>A0A0D2WJS5_CAPO3</name>
<evidence type="ECO:0000256" key="1">
    <source>
        <dbReference type="SAM" id="MobiDB-lite"/>
    </source>
</evidence>
<accession>A0A0D2WJS5</accession>
<feature type="compositionally biased region" description="Low complexity" evidence="1">
    <location>
        <begin position="729"/>
        <end position="740"/>
    </location>
</feature>
<evidence type="ECO:0000313" key="3">
    <source>
        <dbReference type="Proteomes" id="UP000008743"/>
    </source>
</evidence>
<feature type="compositionally biased region" description="Low complexity" evidence="1">
    <location>
        <begin position="768"/>
        <end position="779"/>
    </location>
</feature>
<feature type="region of interest" description="Disordered" evidence="1">
    <location>
        <begin position="900"/>
        <end position="941"/>
    </location>
</feature>
<keyword evidence="3" id="KW-1185">Reference proteome</keyword>
<feature type="compositionally biased region" description="Polar residues" evidence="1">
    <location>
        <begin position="870"/>
        <end position="881"/>
    </location>
</feature>
<sequence>MSWMHASSDLNDAVLVHAAAAVAAAFGRSAEANNNDDAAATTGAHASSSSAASSEAVFLNHTQHEQQQHEQLQQMDARASLDQQQQQQQRHEQEEEEQLERQHEEQALPLTARPLLPGALSALQQQQQQQLMQGQTQQQQQETAADDLQALHQRDQLALNSATHAESDAAASACAFDAASSSVAAGGAVLAMVTDQQLQHPPPVLLSTPDPAHQPPPPPDPAAAAVASSTEAVVAAAFMPFLPTELTQTPEAEALHQASLAAAAAVPAAAVAAAASNTPKSNASTGADIATENASLLAPQSIPPPNASIVNAAAAATAVPDVGLMTPTPPSAIDSTNATIASLPSSARSSAPSLPQGFPAFMPNMPGFFSPLPYYHSPQPFPATPGLYMRPMMPPFGFPPGMIPSQMAGNATPTKVGGDGSVAVVAAAAAADSSSLPDLSLSLEKPAAAANGNNNTGTGAAAATTGPSALASNVAATRGMNSADLLSASSSLDGLASGGLGFFPPMLHPAFLMQAPPSRGGDMDSQSHQQQQSQQLQQQQLQQQQQQFQHQLQLQQQLQIQLIQQHLLQQQLVAATAAATSSSGDGIKSPPSADDMKAALAAGKHPLAVSADAMRDAWSAANNDRDSGSPSPFMMPFGMSPFGGMYPYGMFGPGMMPLFPMSAGPRPSNNTNNNNSNSNRPVAPTAAMDRPSRPSDVLTPTPTLDADSVHPFPPLGDEDEGESDAKQQSSRAPARPRTSSVVSRKAAVTNSARLLLQNAAMPRGGGAAASQAPAPGANGRVTAVSRRRPTKERETVNPYARPRLTVPPPAAPVHMDPFASSLRSEEGDEVSAGGSSRRSPRANVARTRVPASTPALLSALTNVNPRRASSLPTSMFNGNTRNQDFAINRQGSSVEAPFLADEEAPEDGPENEDDEEEGDDSAAFAKAGRSQSLRRVGPKVPDRLPLDLEVSVQSLNDAYADSGLAREDLIQVCEILPLSGSARPRTAQSQPTFHRNDGDKVICLASVVRDDTTPAFDPNNIRLRRFLAEHKWSMNTSLAHGLTKLAAMRMRGMDNLHNAAFKFSGSTSSYFRLVVDQKGTIYCRYKFHSIPLRLQACMYHRCFPEVGTAPQVHPILIVYTSHQPKHIHE</sequence>
<dbReference type="InParanoid" id="A0A0D2WJS5"/>
<organism evidence="2 3">
    <name type="scientific">Capsaspora owczarzaki (strain ATCC 30864)</name>
    <dbReference type="NCBI Taxonomy" id="595528"/>
    <lineage>
        <taxon>Eukaryota</taxon>
        <taxon>Filasterea</taxon>
        <taxon>Capsaspora</taxon>
    </lineage>
</organism>
<evidence type="ECO:0000313" key="2">
    <source>
        <dbReference type="EMBL" id="KJE90380.1"/>
    </source>
</evidence>
<feature type="region of interest" description="Disordered" evidence="1">
    <location>
        <begin position="511"/>
        <end position="537"/>
    </location>
</feature>
<feature type="region of interest" description="Disordered" evidence="1">
    <location>
        <begin position="662"/>
        <end position="746"/>
    </location>
</feature>
<feature type="compositionally biased region" description="Low complexity" evidence="1">
    <location>
        <begin position="526"/>
        <end position="537"/>
    </location>
</feature>
<dbReference type="EMBL" id="KE346361">
    <property type="protein sequence ID" value="KJE90380.1"/>
    <property type="molecule type" value="Genomic_DNA"/>
</dbReference>
<dbReference type="STRING" id="595528.A0A0D2WJS5"/>
<feature type="region of interest" description="Disordered" evidence="1">
    <location>
        <begin position="200"/>
        <end position="224"/>
    </location>
</feature>
<protein>
    <submittedName>
        <fullName evidence="2">Uncharacterized protein</fullName>
    </submittedName>
</protein>
<feature type="compositionally biased region" description="Pro residues" evidence="1">
    <location>
        <begin position="212"/>
        <end position="221"/>
    </location>
</feature>
<dbReference type="Proteomes" id="UP000008743">
    <property type="component" value="Unassembled WGS sequence"/>
</dbReference>
<proteinExistence type="predicted"/>
<feature type="region of interest" description="Disordered" evidence="1">
    <location>
        <begin position="762"/>
        <end position="881"/>
    </location>
</feature>
<reference evidence="3" key="1">
    <citation type="submission" date="2011-02" db="EMBL/GenBank/DDBJ databases">
        <title>The Genome Sequence of Capsaspora owczarzaki ATCC 30864.</title>
        <authorList>
            <person name="Russ C."/>
            <person name="Cuomo C."/>
            <person name="Burger G."/>
            <person name="Gray M.W."/>
            <person name="Holland P.W.H."/>
            <person name="King N."/>
            <person name="Lang F.B.F."/>
            <person name="Roger A.J."/>
            <person name="Ruiz-Trillo I."/>
            <person name="Young S.K."/>
            <person name="Zeng Q."/>
            <person name="Gargeya S."/>
            <person name="Alvarado L."/>
            <person name="Berlin A."/>
            <person name="Chapman S.B."/>
            <person name="Chen Z."/>
            <person name="Freedman E."/>
            <person name="Gellesch M."/>
            <person name="Goldberg J."/>
            <person name="Griggs A."/>
            <person name="Gujja S."/>
            <person name="Heilman E."/>
            <person name="Heiman D."/>
            <person name="Howarth C."/>
            <person name="Mehta T."/>
            <person name="Neiman D."/>
            <person name="Pearson M."/>
            <person name="Roberts A."/>
            <person name="Saif S."/>
            <person name="Shea T."/>
            <person name="Shenoy N."/>
            <person name="Sisk P."/>
            <person name="Stolte C."/>
            <person name="Sykes S."/>
            <person name="White J."/>
            <person name="Yandava C."/>
            <person name="Haas B."/>
            <person name="Nusbaum C."/>
            <person name="Birren B."/>
        </authorList>
    </citation>
    <scope>NUCLEOTIDE SEQUENCE</scope>
    <source>
        <strain evidence="3">ATCC 30864</strain>
    </source>
</reference>
<dbReference type="PANTHER" id="PTHR13270:SF14">
    <property type="entry name" value="SEX DETERMINATION AND DOSAGE COMPENSATION PROTEIN SDC-2"/>
    <property type="match status" value="1"/>
</dbReference>
<feature type="region of interest" description="Disordered" evidence="1">
    <location>
        <begin position="123"/>
        <end position="146"/>
    </location>
</feature>
<feature type="region of interest" description="Disordered" evidence="1">
    <location>
        <begin position="62"/>
        <end position="105"/>
    </location>
</feature>